<organism evidence="8 9">
    <name type="scientific">Ceratina calcarata</name>
    <dbReference type="NCBI Taxonomy" id="156304"/>
    <lineage>
        <taxon>Eukaryota</taxon>
        <taxon>Metazoa</taxon>
        <taxon>Ecdysozoa</taxon>
        <taxon>Arthropoda</taxon>
        <taxon>Hexapoda</taxon>
        <taxon>Insecta</taxon>
        <taxon>Pterygota</taxon>
        <taxon>Neoptera</taxon>
        <taxon>Endopterygota</taxon>
        <taxon>Hymenoptera</taxon>
        <taxon>Apocrita</taxon>
        <taxon>Aculeata</taxon>
        <taxon>Apoidea</taxon>
        <taxon>Anthophila</taxon>
        <taxon>Apidae</taxon>
        <taxon>Ceratina</taxon>
        <taxon>Zadontomerus</taxon>
    </lineage>
</organism>
<feature type="transmembrane region" description="Helical" evidence="5">
    <location>
        <begin position="204"/>
        <end position="225"/>
    </location>
</feature>
<dbReference type="Proteomes" id="UP000694925">
    <property type="component" value="Unplaced"/>
</dbReference>
<keyword evidence="2" id="KW-0399">Innate immunity</keyword>
<keyword evidence="3" id="KW-0391">Immunity</keyword>
<keyword evidence="5" id="KW-0812">Transmembrane</keyword>
<keyword evidence="8" id="KW-1185">Reference proteome</keyword>
<evidence type="ECO:0000256" key="4">
    <source>
        <dbReference type="SAM" id="MobiDB-lite"/>
    </source>
</evidence>
<dbReference type="GO" id="GO:0009253">
    <property type="term" value="P:peptidoglycan catabolic process"/>
    <property type="evidence" value="ECO:0007669"/>
    <property type="project" value="InterPro"/>
</dbReference>
<dbReference type="KEGG" id="ccal:108625779"/>
<evidence type="ECO:0000256" key="2">
    <source>
        <dbReference type="ARBA" id="ARBA00022588"/>
    </source>
</evidence>
<gene>
    <name evidence="9" type="primary">LOC108625779</name>
</gene>
<dbReference type="PANTHER" id="PTHR11022:SF41">
    <property type="entry name" value="PEPTIDOGLYCAN-RECOGNITION PROTEIN LC-RELATED"/>
    <property type="match status" value="1"/>
</dbReference>
<dbReference type="InterPro" id="IPR006619">
    <property type="entry name" value="PGRP_domain_met/bac"/>
</dbReference>
<dbReference type="Gene3D" id="3.40.80.10">
    <property type="entry name" value="Peptidoglycan recognition protein-like"/>
    <property type="match status" value="1"/>
</dbReference>
<keyword evidence="5" id="KW-1133">Transmembrane helix</keyword>
<dbReference type="AlphaFoldDB" id="A0AAJ7J0Z7"/>
<dbReference type="Pfam" id="PF01510">
    <property type="entry name" value="Amidase_2"/>
    <property type="match status" value="1"/>
</dbReference>
<dbReference type="FunFam" id="3.40.80.10:FF:000001">
    <property type="entry name" value="Peptidoglycan recognition protein 1"/>
    <property type="match status" value="1"/>
</dbReference>
<dbReference type="GO" id="GO:0008745">
    <property type="term" value="F:N-acetylmuramoyl-L-alanine amidase activity"/>
    <property type="evidence" value="ECO:0007669"/>
    <property type="project" value="InterPro"/>
</dbReference>
<keyword evidence="5" id="KW-0472">Membrane</keyword>
<reference evidence="9" key="1">
    <citation type="submission" date="2025-08" db="UniProtKB">
        <authorList>
            <consortium name="RefSeq"/>
        </authorList>
    </citation>
    <scope>IDENTIFICATION</scope>
    <source>
        <tissue evidence="9">Whole body</tissue>
    </source>
</reference>
<proteinExistence type="inferred from homology"/>
<evidence type="ECO:0000256" key="1">
    <source>
        <dbReference type="ARBA" id="ARBA00007553"/>
    </source>
</evidence>
<dbReference type="GO" id="GO:0008270">
    <property type="term" value="F:zinc ion binding"/>
    <property type="evidence" value="ECO:0007669"/>
    <property type="project" value="InterPro"/>
</dbReference>
<sequence length="417" mass="46386">MGMVTLVQDYQHSTLDGNHQHQKDQHPESDIPAENRDSEIYGEILQVAKNTAIDVVRNGSLAGSSTQCSDVENDEDDETVADEEDWVPDLPVPTAFKQEVVSANGNLVLPNADTSNFGDVRVKNSTNVHLGNKTFYKGPVTIKQFVYTNPTIQDLDEVKIDNTRTSDTKTTDFLTKGDLPTNNSIFSQNSDKATKWLWTWQCSAFLSVLALFFVTVVVIVSVYYARNSSTVTTPGYPQIPSSGSEEKPSKVRFVTRDEWGAQPAAEPLEPLKLPVPYVIISHTVTDFCTTQAECTFRVRFAQTFHIESRHWSDIAYNFLVGGDGLVYVGRGWNYVGAHSFGYNNKSIGISCIGTFNSLKPSKTQLYALELLIETGVELGKIAKDYKLLGHRQISQTLSPGEALYSELITWPHWSLNV</sequence>
<evidence type="ECO:0000256" key="5">
    <source>
        <dbReference type="SAM" id="Phobius"/>
    </source>
</evidence>
<evidence type="ECO:0000313" key="8">
    <source>
        <dbReference type="Proteomes" id="UP000694925"/>
    </source>
</evidence>
<feature type="region of interest" description="Disordered" evidence="4">
    <location>
        <begin position="14"/>
        <end position="33"/>
    </location>
</feature>
<dbReference type="SMART" id="SM00644">
    <property type="entry name" value="Ami_2"/>
    <property type="match status" value="1"/>
</dbReference>
<evidence type="ECO:0000259" key="7">
    <source>
        <dbReference type="SMART" id="SM00701"/>
    </source>
</evidence>
<dbReference type="GO" id="GO:0045087">
    <property type="term" value="P:innate immune response"/>
    <property type="evidence" value="ECO:0007669"/>
    <property type="project" value="UniProtKB-KW"/>
</dbReference>
<dbReference type="RefSeq" id="XP_017881544.1">
    <property type="nucleotide sequence ID" value="XM_018026055.2"/>
</dbReference>
<feature type="domain" description="N-acetylmuramoyl-L-alanine amidase" evidence="6">
    <location>
        <begin position="263"/>
        <end position="400"/>
    </location>
</feature>
<name>A0AAJ7J0Z7_9HYME</name>
<dbReference type="InterPro" id="IPR036505">
    <property type="entry name" value="Amidase/PGRP_sf"/>
</dbReference>
<dbReference type="SUPFAM" id="SSF55846">
    <property type="entry name" value="N-acetylmuramoyl-L-alanine amidase-like"/>
    <property type="match status" value="1"/>
</dbReference>
<dbReference type="SMART" id="SM00701">
    <property type="entry name" value="PGRP"/>
    <property type="match status" value="1"/>
</dbReference>
<evidence type="ECO:0000256" key="3">
    <source>
        <dbReference type="ARBA" id="ARBA00022859"/>
    </source>
</evidence>
<evidence type="ECO:0000259" key="6">
    <source>
        <dbReference type="SMART" id="SM00644"/>
    </source>
</evidence>
<protein>
    <submittedName>
        <fullName evidence="9">Peptidoglycan-recognition protein LC-like isoform X2</fullName>
    </submittedName>
</protein>
<feature type="domain" description="Peptidoglycan recognition protein family" evidence="7">
    <location>
        <begin position="251"/>
        <end position="394"/>
    </location>
</feature>
<dbReference type="GeneID" id="108625779"/>
<accession>A0AAJ7J0Z7</accession>
<comment type="similarity">
    <text evidence="1">Belongs to the N-acetylmuramoyl-L-alanine amidase 2 family.</text>
</comment>
<dbReference type="PANTHER" id="PTHR11022">
    <property type="entry name" value="PEPTIDOGLYCAN RECOGNITION PROTEIN"/>
    <property type="match status" value="1"/>
</dbReference>
<feature type="compositionally biased region" description="Basic and acidic residues" evidence="4">
    <location>
        <begin position="18"/>
        <end position="33"/>
    </location>
</feature>
<dbReference type="CDD" id="cd06583">
    <property type="entry name" value="PGRP"/>
    <property type="match status" value="1"/>
</dbReference>
<evidence type="ECO:0000313" key="9">
    <source>
        <dbReference type="RefSeq" id="XP_017881544.1"/>
    </source>
</evidence>
<dbReference type="InterPro" id="IPR002502">
    <property type="entry name" value="Amidase_domain"/>
</dbReference>
<dbReference type="InterPro" id="IPR015510">
    <property type="entry name" value="PGRP"/>
</dbReference>